<dbReference type="AlphaFoldDB" id="W2S863"/>
<dbReference type="eggNOG" id="ENOG502SYFI">
    <property type="taxonomic scope" value="Eukaryota"/>
</dbReference>
<feature type="region of interest" description="Disordered" evidence="1">
    <location>
        <begin position="40"/>
        <end position="61"/>
    </location>
</feature>
<feature type="compositionally biased region" description="Acidic residues" evidence="1">
    <location>
        <begin position="287"/>
        <end position="309"/>
    </location>
</feature>
<reference evidence="2 3" key="1">
    <citation type="submission" date="2013-03" db="EMBL/GenBank/DDBJ databases">
        <title>The Genome Sequence of Phialophora europaea CBS 101466.</title>
        <authorList>
            <consortium name="The Broad Institute Genomics Platform"/>
            <person name="Cuomo C."/>
            <person name="de Hoog S."/>
            <person name="Gorbushina A."/>
            <person name="Walker B."/>
            <person name="Young S.K."/>
            <person name="Zeng Q."/>
            <person name="Gargeya S."/>
            <person name="Fitzgerald M."/>
            <person name="Haas B."/>
            <person name="Abouelleil A."/>
            <person name="Allen A.W."/>
            <person name="Alvarado L."/>
            <person name="Arachchi H.M."/>
            <person name="Berlin A.M."/>
            <person name="Chapman S.B."/>
            <person name="Gainer-Dewar J."/>
            <person name="Goldberg J."/>
            <person name="Griggs A."/>
            <person name="Gujja S."/>
            <person name="Hansen M."/>
            <person name="Howarth C."/>
            <person name="Imamovic A."/>
            <person name="Ireland A."/>
            <person name="Larimer J."/>
            <person name="McCowan C."/>
            <person name="Murphy C."/>
            <person name="Pearson M."/>
            <person name="Poon T.W."/>
            <person name="Priest M."/>
            <person name="Roberts A."/>
            <person name="Saif S."/>
            <person name="Shea T."/>
            <person name="Sisk P."/>
            <person name="Sykes S."/>
            <person name="Wortman J."/>
            <person name="Nusbaum C."/>
            <person name="Birren B."/>
        </authorList>
    </citation>
    <scope>NUCLEOTIDE SEQUENCE [LARGE SCALE GENOMIC DNA]</scope>
    <source>
        <strain evidence="2 3">CBS 101466</strain>
    </source>
</reference>
<dbReference type="OrthoDB" id="5378435at2759"/>
<keyword evidence="3" id="KW-1185">Reference proteome</keyword>
<gene>
    <name evidence="2" type="ORF">HMPREF1541_09746</name>
</gene>
<dbReference type="InParanoid" id="W2S863"/>
<name>W2S863_CYPE1</name>
<feature type="region of interest" description="Disordered" evidence="1">
    <location>
        <begin position="280"/>
        <end position="311"/>
    </location>
</feature>
<evidence type="ECO:0000313" key="2">
    <source>
        <dbReference type="EMBL" id="ETN44871.1"/>
    </source>
</evidence>
<sequence length="372" mass="41769">MEYRPECVFPASDSMYTLSQSYSPFSSNVSSYFRRPAKVVKPNSRNTSPKYPTRRRTATTNVPVGRTRSMMDKQRGNIQQPNVVSQQQSRPVSWHPNTYSNLNFTQNTSYFLDSNDAYHQPTFYSTATVNGLYTPLSQPVVDEPQIHELITPLEGLTADEIGHHYDEDAFDYQYWMPHDISKQQQQFSMDSTYQAVQQPTWHWNFTFNQDLPTAPSSPTFLPIQGGMDASPLDLNTRNLPAKSDGEELVAMGLYDSPAEVQSSSLLFGGGRTRKRSLKLEESFEPQPESEQDETEDADGEDDESADADAQDTTSLTHFTDEQAPQLNPSMAGQSFFFDTEHAVSSHQQAVYPSAMSGFSGGLLNQATGWGWI</sequence>
<protein>
    <submittedName>
        <fullName evidence="2">Uncharacterized protein</fullName>
    </submittedName>
</protein>
<dbReference type="STRING" id="1220924.W2S863"/>
<accession>W2S863</accession>
<organism evidence="2 3">
    <name type="scientific">Cyphellophora europaea (strain CBS 101466)</name>
    <name type="common">Phialophora europaea</name>
    <dbReference type="NCBI Taxonomy" id="1220924"/>
    <lineage>
        <taxon>Eukaryota</taxon>
        <taxon>Fungi</taxon>
        <taxon>Dikarya</taxon>
        <taxon>Ascomycota</taxon>
        <taxon>Pezizomycotina</taxon>
        <taxon>Eurotiomycetes</taxon>
        <taxon>Chaetothyriomycetidae</taxon>
        <taxon>Chaetothyriales</taxon>
        <taxon>Cyphellophoraceae</taxon>
        <taxon>Cyphellophora</taxon>
    </lineage>
</organism>
<dbReference type="HOGENOM" id="CLU_067597_0_0_1"/>
<evidence type="ECO:0000313" key="3">
    <source>
        <dbReference type="Proteomes" id="UP000030752"/>
    </source>
</evidence>
<proteinExistence type="predicted"/>
<dbReference type="GeneID" id="19977085"/>
<dbReference type="RefSeq" id="XP_008712641.1">
    <property type="nucleotide sequence ID" value="XM_008714419.1"/>
</dbReference>
<dbReference type="EMBL" id="KB822713">
    <property type="protein sequence ID" value="ETN44871.1"/>
    <property type="molecule type" value="Genomic_DNA"/>
</dbReference>
<dbReference type="Proteomes" id="UP000030752">
    <property type="component" value="Unassembled WGS sequence"/>
</dbReference>
<evidence type="ECO:0000256" key="1">
    <source>
        <dbReference type="SAM" id="MobiDB-lite"/>
    </source>
</evidence>
<dbReference type="VEuPathDB" id="FungiDB:HMPREF1541_09746"/>